<dbReference type="Gene3D" id="3.40.50.1820">
    <property type="entry name" value="alpha/beta hydrolase"/>
    <property type="match status" value="1"/>
</dbReference>
<accession>W3XME3</accession>
<dbReference type="GeneID" id="19266005"/>
<dbReference type="InterPro" id="IPR013094">
    <property type="entry name" value="AB_hydrolase_3"/>
</dbReference>
<proteinExistence type="predicted"/>
<dbReference type="Pfam" id="PF07859">
    <property type="entry name" value="Abhydrolase_3"/>
    <property type="match status" value="1"/>
</dbReference>
<dbReference type="Proteomes" id="UP000030651">
    <property type="component" value="Unassembled WGS sequence"/>
</dbReference>
<dbReference type="OMA" id="TKVVWPK"/>
<dbReference type="PANTHER" id="PTHR23024">
    <property type="entry name" value="ARYLACETAMIDE DEACETYLASE"/>
    <property type="match status" value="1"/>
</dbReference>
<dbReference type="EMBL" id="KI912109">
    <property type="protein sequence ID" value="ETS87164.1"/>
    <property type="molecule type" value="Genomic_DNA"/>
</dbReference>
<evidence type="ECO:0000313" key="3">
    <source>
        <dbReference type="Proteomes" id="UP000030651"/>
    </source>
</evidence>
<keyword evidence="3" id="KW-1185">Reference proteome</keyword>
<reference evidence="3" key="1">
    <citation type="journal article" date="2015" name="BMC Genomics">
        <title>Genomic and transcriptomic analysis of the endophytic fungus Pestalotiopsis fici reveals its lifestyle and high potential for synthesis of natural products.</title>
        <authorList>
            <person name="Wang X."/>
            <person name="Zhang X."/>
            <person name="Liu L."/>
            <person name="Xiang M."/>
            <person name="Wang W."/>
            <person name="Sun X."/>
            <person name="Che Y."/>
            <person name="Guo L."/>
            <person name="Liu G."/>
            <person name="Guo L."/>
            <person name="Wang C."/>
            <person name="Yin W.B."/>
            <person name="Stadler M."/>
            <person name="Zhang X."/>
            <person name="Liu X."/>
        </authorList>
    </citation>
    <scope>NUCLEOTIDE SEQUENCE [LARGE SCALE GENOMIC DNA]</scope>
    <source>
        <strain evidence="3">W106-1 / CGMCC3.15140</strain>
    </source>
</reference>
<dbReference type="HOGENOM" id="CLU_012494_6_3_1"/>
<sequence length="348" mass="38411">MAASINPDQIAATEKQVLEFEQQSLDILGPVPSDLRESIIEIPLQDGFVSHSILIRPAISPGQDIKKCPLVVFIHGGSFTYCSPKQFLSPGRATASHFNAVVVSIEYKLASKYPFPAGPRSAWEVVSWLSNPSNINDTVLRAEGLEVDPQLGFVLGGASAGANLSAVIAGIDSTVKAGQHHDLIEGLPKIASDITGLFIAIPLLLDAEIVPAEYVDLFKSHEEHADAPFINARSLAETRLIYQPDIHSPWFSPFNLDWSRLSGLHPPKVYVQFGELDMLRDDGVIYERMLSARGIAETKFDMMIGYDHACWCNLIFDPAHTQEIKEKTMDALSWLLGREWDRTKPLSH</sequence>
<evidence type="ECO:0000259" key="1">
    <source>
        <dbReference type="Pfam" id="PF07859"/>
    </source>
</evidence>
<dbReference type="InParanoid" id="W3XME3"/>
<protein>
    <recommendedName>
        <fullName evidence="1">Alpha/beta hydrolase fold-3 domain-containing protein</fullName>
    </recommendedName>
</protein>
<dbReference type="PANTHER" id="PTHR23024:SF643">
    <property type="entry name" value="AB HYDROLASE SUPERFAMILY PROTEIN B1A11.02"/>
    <property type="match status" value="1"/>
</dbReference>
<dbReference type="eggNOG" id="KOG1515">
    <property type="taxonomic scope" value="Eukaryota"/>
</dbReference>
<dbReference type="InterPro" id="IPR050466">
    <property type="entry name" value="Carboxylest/Gibb_receptor"/>
</dbReference>
<dbReference type="STRING" id="1229662.W3XME3"/>
<dbReference type="OrthoDB" id="408631at2759"/>
<name>W3XME3_PESFW</name>
<feature type="domain" description="Alpha/beta hydrolase fold-3" evidence="1">
    <location>
        <begin position="71"/>
        <end position="309"/>
    </location>
</feature>
<organism evidence="2 3">
    <name type="scientific">Pestalotiopsis fici (strain W106-1 / CGMCC3.15140)</name>
    <dbReference type="NCBI Taxonomy" id="1229662"/>
    <lineage>
        <taxon>Eukaryota</taxon>
        <taxon>Fungi</taxon>
        <taxon>Dikarya</taxon>
        <taxon>Ascomycota</taxon>
        <taxon>Pezizomycotina</taxon>
        <taxon>Sordariomycetes</taxon>
        <taxon>Xylariomycetidae</taxon>
        <taxon>Amphisphaeriales</taxon>
        <taxon>Sporocadaceae</taxon>
        <taxon>Pestalotiopsis</taxon>
    </lineage>
</organism>
<dbReference type="InterPro" id="IPR029058">
    <property type="entry name" value="AB_hydrolase_fold"/>
</dbReference>
<gene>
    <name evidence="2" type="ORF">PFICI_00992</name>
</gene>
<evidence type="ECO:0000313" key="2">
    <source>
        <dbReference type="EMBL" id="ETS87164.1"/>
    </source>
</evidence>
<dbReference type="AlphaFoldDB" id="W3XME3"/>
<dbReference type="GO" id="GO:0016787">
    <property type="term" value="F:hydrolase activity"/>
    <property type="evidence" value="ECO:0007669"/>
    <property type="project" value="InterPro"/>
</dbReference>
<dbReference type="RefSeq" id="XP_007827764.1">
    <property type="nucleotide sequence ID" value="XM_007829573.1"/>
</dbReference>
<dbReference type="KEGG" id="pfy:PFICI_00992"/>
<dbReference type="SUPFAM" id="SSF53474">
    <property type="entry name" value="alpha/beta-Hydrolases"/>
    <property type="match status" value="1"/>
</dbReference>